<feature type="domain" description="Glycosyltransferase subfamily 4-like N-terminal" evidence="3">
    <location>
        <begin position="14"/>
        <end position="173"/>
    </location>
</feature>
<sequence>MKIGIVCPYAWDVPGGVQFHIRDLADHLIRLGHEVSVLAPADDETPLPPYVVSAGRAVPVPYNGSVARLNFGFLSAARVRRWLQHGAFDVIHIHEPASPSLGLLACWAAQGPIVATFHTSNPRSRAMIAAYPILQPALEKISARIAVSEYARRTLVEHLGGDAVVIPNGVDVDFFASAEPKAEWQGRTIGFIGRIDEPRKGLPVLMKALPAILAEVPDARLLVAGRGDEEEAVAALPAELRSRVEFLGMVSDEDKARLLRSVDLYVAPNTGGESFGIILVEAMSAAAPVLASDLDAFAQVLDQGEAGELFTNEDAEALAAAAVRLLGDPARLAELRERGTRHVRRFDWSTVGADILAVYETVTTGATSVATDERVGPRNRLWPAKD</sequence>
<dbReference type="GeneID" id="301335885"/>
<gene>
    <name evidence="4" type="ORF">STRNI_006741</name>
</gene>
<dbReference type="Gene3D" id="3.40.50.2000">
    <property type="entry name" value="Glycogen Phosphorylase B"/>
    <property type="match status" value="2"/>
</dbReference>
<dbReference type="Pfam" id="PF13439">
    <property type="entry name" value="Glyco_transf_4"/>
    <property type="match status" value="1"/>
</dbReference>
<dbReference type="InterPro" id="IPR028098">
    <property type="entry name" value="Glyco_trans_4-like_N"/>
</dbReference>
<organism evidence="4 5">
    <name type="scientific">Streptomyces nigrescens</name>
    <dbReference type="NCBI Taxonomy" id="1920"/>
    <lineage>
        <taxon>Bacteria</taxon>
        <taxon>Bacillati</taxon>
        <taxon>Actinomycetota</taxon>
        <taxon>Actinomycetes</taxon>
        <taxon>Kitasatosporales</taxon>
        <taxon>Streptomycetaceae</taxon>
        <taxon>Streptomyces</taxon>
    </lineage>
</organism>
<evidence type="ECO:0000256" key="1">
    <source>
        <dbReference type="ARBA" id="ARBA00022676"/>
    </source>
</evidence>
<dbReference type="SUPFAM" id="SSF53756">
    <property type="entry name" value="UDP-Glycosyltransferase/glycogen phosphorylase"/>
    <property type="match status" value="1"/>
</dbReference>
<dbReference type="RefSeq" id="WP_018087643.1">
    <property type="nucleotide sequence ID" value="NZ_CP114203.1"/>
</dbReference>
<proteinExistence type="predicted"/>
<keyword evidence="2" id="KW-0808">Transferase</keyword>
<evidence type="ECO:0000313" key="5">
    <source>
        <dbReference type="Proteomes" id="UP001210169"/>
    </source>
</evidence>
<dbReference type="PANTHER" id="PTHR45947:SF3">
    <property type="entry name" value="SULFOQUINOVOSYL TRANSFERASE SQD2"/>
    <property type="match status" value="1"/>
</dbReference>
<protein>
    <submittedName>
        <fullName evidence="4">Glycosyltransferase family 4 protein</fullName>
    </submittedName>
</protein>
<evidence type="ECO:0000259" key="3">
    <source>
        <dbReference type="Pfam" id="PF13439"/>
    </source>
</evidence>
<dbReference type="InterPro" id="IPR050194">
    <property type="entry name" value="Glycosyltransferase_grp1"/>
</dbReference>
<dbReference type="Pfam" id="PF13692">
    <property type="entry name" value="Glyco_trans_1_4"/>
    <property type="match status" value="1"/>
</dbReference>
<evidence type="ECO:0000313" key="4">
    <source>
        <dbReference type="EMBL" id="WAU08065.1"/>
    </source>
</evidence>
<reference evidence="4 5" key="1">
    <citation type="submission" date="2022-12" db="EMBL/GenBank/DDBJ databases">
        <authorList>
            <person name="Ruckert C."/>
            <person name="Busche T."/>
            <person name="Kalinowski J."/>
            <person name="Wittmann C."/>
        </authorList>
    </citation>
    <scope>NUCLEOTIDE SEQUENCE [LARGE SCALE GENOMIC DNA]</scope>
    <source>
        <strain evidence="4 5">DSM 40276</strain>
    </source>
</reference>
<dbReference type="EMBL" id="CP114203">
    <property type="protein sequence ID" value="WAU08065.1"/>
    <property type="molecule type" value="Genomic_DNA"/>
</dbReference>
<dbReference type="Proteomes" id="UP001210169">
    <property type="component" value="Chromosome"/>
</dbReference>
<keyword evidence="5" id="KW-1185">Reference proteome</keyword>
<name>A0ABY7JAM2_STRNI</name>
<keyword evidence="1" id="KW-0328">Glycosyltransferase</keyword>
<dbReference type="PANTHER" id="PTHR45947">
    <property type="entry name" value="SULFOQUINOVOSYL TRANSFERASE SQD2"/>
    <property type="match status" value="1"/>
</dbReference>
<evidence type="ECO:0000256" key="2">
    <source>
        <dbReference type="ARBA" id="ARBA00022679"/>
    </source>
</evidence>
<dbReference type="CDD" id="cd03801">
    <property type="entry name" value="GT4_PimA-like"/>
    <property type="match status" value="1"/>
</dbReference>
<accession>A0ABY7JAM2</accession>